<feature type="region of interest" description="Disordered" evidence="1">
    <location>
        <begin position="14"/>
        <end position="70"/>
    </location>
</feature>
<gene>
    <name evidence="2" type="ORF">UFOPK1392_00562</name>
</gene>
<organism evidence="2">
    <name type="scientific">freshwater metagenome</name>
    <dbReference type="NCBI Taxonomy" id="449393"/>
    <lineage>
        <taxon>unclassified sequences</taxon>
        <taxon>metagenomes</taxon>
        <taxon>ecological metagenomes</taxon>
    </lineage>
</organism>
<accession>A0A6J5YBJ2</accession>
<proteinExistence type="predicted"/>
<dbReference type="AlphaFoldDB" id="A0A6J5YBJ2"/>
<reference evidence="2" key="1">
    <citation type="submission" date="2020-05" db="EMBL/GenBank/DDBJ databases">
        <authorList>
            <person name="Chiriac C."/>
            <person name="Salcher M."/>
            <person name="Ghai R."/>
            <person name="Kavagutti S V."/>
        </authorList>
    </citation>
    <scope>NUCLEOTIDE SEQUENCE</scope>
</reference>
<evidence type="ECO:0000313" key="2">
    <source>
        <dbReference type="EMBL" id="CAB4322825.1"/>
    </source>
</evidence>
<name>A0A6J5YBJ2_9ZZZZ</name>
<feature type="compositionally biased region" description="Low complexity" evidence="1">
    <location>
        <begin position="36"/>
        <end position="64"/>
    </location>
</feature>
<feature type="compositionally biased region" description="Polar residues" evidence="1">
    <location>
        <begin position="14"/>
        <end position="24"/>
    </location>
</feature>
<protein>
    <submittedName>
        <fullName evidence="2">Unannotated protein</fullName>
    </submittedName>
</protein>
<sequence length="106" mass="11172">MCWVYWTLALMTSASPMSSRSWLHSSREKPSRALTGRGANAGSRSRRANSWNGGSEEMGGATPMGAGGASSVGRPSVMMIVRDVKCSVSLAIAETVAWVMGAHMPP</sequence>
<dbReference type="EMBL" id="CAEMXZ010000017">
    <property type="protein sequence ID" value="CAB4322825.1"/>
    <property type="molecule type" value="Genomic_DNA"/>
</dbReference>
<evidence type="ECO:0000256" key="1">
    <source>
        <dbReference type="SAM" id="MobiDB-lite"/>
    </source>
</evidence>